<evidence type="ECO:0000256" key="2">
    <source>
        <dbReference type="ARBA" id="ARBA00022553"/>
    </source>
</evidence>
<dbReference type="AlphaFoldDB" id="A0A9D2BVJ5"/>
<proteinExistence type="predicted"/>
<feature type="transmembrane region" description="Helical" evidence="6">
    <location>
        <begin position="16"/>
        <end position="37"/>
    </location>
</feature>
<evidence type="ECO:0000313" key="8">
    <source>
        <dbReference type="EMBL" id="HIX95723.1"/>
    </source>
</evidence>
<keyword evidence="3" id="KW-0285">Flavoprotein</keyword>
<protein>
    <submittedName>
        <fullName evidence="8">FMN-binding protein</fullName>
    </submittedName>
</protein>
<gene>
    <name evidence="8" type="ORF">H9846_09745</name>
</gene>
<keyword evidence="5" id="KW-0249">Electron transport</keyword>
<dbReference type="SMART" id="SM00900">
    <property type="entry name" value="FMN_bind"/>
    <property type="match status" value="1"/>
</dbReference>
<accession>A0A9D2BVJ5</accession>
<dbReference type="PANTHER" id="PTHR36118">
    <property type="entry name" value="ION-TRANSLOCATING OXIDOREDUCTASE COMPLEX SUBUNIT G"/>
    <property type="match status" value="1"/>
</dbReference>
<dbReference type="EMBL" id="DXEI01000143">
    <property type="protein sequence ID" value="HIX95723.1"/>
    <property type="molecule type" value="Genomic_DNA"/>
</dbReference>
<keyword evidence="6" id="KW-0472">Membrane</keyword>
<dbReference type="GO" id="GO:0009055">
    <property type="term" value="F:electron transfer activity"/>
    <property type="evidence" value="ECO:0007669"/>
    <property type="project" value="InterPro"/>
</dbReference>
<keyword evidence="4" id="KW-0288">FMN</keyword>
<sequence length="191" mass="19079">MANNQTPEKQSAFKELVLPVIVLVAICLVCSALLAVLNDITAPIIVENTRAETLASYLSVLPEGTTEADMTEHADLTTPGVEGAVTTAGGAAAVKAAAAGYSGNDVTVYVAFDANGAISALSVDASTQTTGIGSKVAEESFTAGFLGWSGGQVASGAPVDTIASATYSSEAVFAAVNAAIDCYANELQGGV</sequence>
<keyword evidence="6" id="KW-1133">Transmembrane helix</keyword>
<feature type="domain" description="FMN-binding" evidence="7">
    <location>
        <begin position="100"/>
        <end position="183"/>
    </location>
</feature>
<reference evidence="8" key="2">
    <citation type="submission" date="2021-04" db="EMBL/GenBank/DDBJ databases">
        <authorList>
            <person name="Gilroy R."/>
        </authorList>
    </citation>
    <scope>NUCLEOTIDE SEQUENCE</scope>
    <source>
        <strain evidence="8">ChiHecec2B26-7398</strain>
    </source>
</reference>
<evidence type="ECO:0000313" key="9">
    <source>
        <dbReference type="Proteomes" id="UP000886751"/>
    </source>
</evidence>
<comment type="caution">
    <text evidence="8">The sequence shown here is derived from an EMBL/GenBank/DDBJ whole genome shotgun (WGS) entry which is preliminary data.</text>
</comment>
<evidence type="ECO:0000256" key="1">
    <source>
        <dbReference type="ARBA" id="ARBA00022448"/>
    </source>
</evidence>
<evidence type="ECO:0000256" key="4">
    <source>
        <dbReference type="ARBA" id="ARBA00022643"/>
    </source>
</evidence>
<dbReference type="Proteomes" id="UP000886751">
    <property type="component" value="Unassembled WGS sequence"/>
</dbReference>
<organism evidence="8 9">
    <name type="scientific">Candidatus Gemmiger excrementipullorum</name>
    <dbReference type="NCBI Taxonomy" id="2838610"/>
    <lineage>
        <taxon>Bacteria</taxon>
        <taxon>Bacillati</taxon>
        <taxon>Bacillota</taxon>
        <taxon>Clostridia</taxon>
        <taxon>Eubacteriales</taxon>
        <taxon>Gemmiger</taxon>
    </lineage>
</organism>
<dbReference type="PANTHER" id="PTHR36118:SF1">
    <property type="entry name" value="ION-TRANSLOCATING OXIDOREDUCTASE COMPLEX SUBUNIT G"/>
    <property type="match status" value="1"/>
</dbReference>
<keyword evidence="2" id="KW-0597">Phosphoprotein</keyword>
<keyword evidence="6" id="KW-0812">Transmembrane</keyword>
<dbReference type="InterPro" id="IPR010209">
    <property type="entry name" value="Ion_transpt_RnfG/RsxG"/>
</dbReference>
<evidence type="ECO:0000256" key="6">
    <source>
        <dbReference type="SAM" id="Phobius"/>
    </source>
</evidence>
<keyword evidence="1" id="KW-0813">Transport</keyword>
<evidence type="ECO:0000256" key="5">
    <source>
        <dbReference type="ARBA" id="ARBA00022982"/>
    </source>
</evidence>
<dbReference type="GO" id="GO:0022900">
    <property type="term" value="P:electron transport chain"/>
    <property type="evidence" value="ECO:0007669"/>
    <property type="project" value="InterPro"/>
</dbReference>
<evidence type="ECO:0000259" key="7">
    <source>
        <dbReference type="SMART" id="SM00900"/>
    </source>
</evidence>
<dbReference type="Pfam" id="PF04205">
    <property type="entry name" value="FMN_bind"/>
    <property type="match status" value="1"/>
</dbReference>
<name>A0A9D2BVJ5_9FIRM</name>
<dbReference type="GO" id="GO:0010181">
    <property type="term" value="F:FMN binding"/>
    <property type="evidence" value="ECO:0007669"/>
    <property type="project" value="InterPro"/>
</dbReference>
<evidence type="ECO:0000256" key="3">
    <source>
        <dbReference type="ARBA" id="ARBA00022630"/>
    </source>
</evidence>
<dbReference type="InterPro" id="IPR007329">
    <property type="entry name" value="FMN-bd"/>
</dbReference>
<dbReference type="GO" id="GO:0005886">
    <property type="term" value="C:plasma membrane"/>
    <property type="evidence" value="ECO:0007669"/>
    <property type="project" value="InterPro"/>
</dbReference>
<reference evidence="8" key="1">
    <citation type="journal article" date="2021" name="PeerJ">
        <title>Extensive microbial diversity within the chicken gut microbiome revealed by metagenomics and culture.</title>
        <authorList>
            <person name="Gilroy R."/>
            <person name="Ravi A."/>
            <person name="Getino M."/>
            <person name="Pursley I."/>
            <person name="Horton D.L."/>
            <person name="Alikhan N.F."/>
            <person name="Baker D."/>
            <person name="Gharbi K."/>
            <person name="Hall N."/>
            <person name="Watson M."/>
            <person name="Adriaenssens E.M."/>
            <person name="Foster-Nyarko E."/>
            <person name="Jarju S."/>
            <person name="Secka A."/>
            <person name="Antonio M."/>
            <person name="Oren A."/>
            <person name="Chaudhuri R.R."/>
            <person name="La Ragione R."/>
            <person name="Hildebrand F."/>
            <person name="Pallen M.J."/>
        </authorList>
    </citation>
    <scope>NUCLEOTIDE SEQUENCE</scope>
    <source>
        <strain evidence="8">ChiHecec2B26-7398</strain>
    </source>
</reference>